<feature type="chain" id="PRO_5039414457" description="Tetratricopeptide repeat protein" evidence="3">
    <location>
        <begin position="20"/>
        <end position="550"/>
    </location>
</feature>
<evidence type="ECO:0000256" key="2">
    <source>
        <dbReference type="SAM" id="Phobius"/>
    </source>
</evidence>
<feature type="signal peptide" evidence="3">
    <location>
        <begin position="1"/>
        <end position="19"/>
    </location>
</feature>
<feature type="coiled-coil region" evidence="1">
    <location>
        <begin position="379"/>
        <end position="406"/>
    </location>
</feature>
<keyword evidence="1" id="KW-0175">Coiled coil</keyword>
<accession>A0A9D9ISI3</accession>
<feature type="transmembrane region" description="Helical" evidence="2">
    <location>
        <begin position="498"/>
        <end position="517"/>
    </location>
</feature>
<dbReference type="SUPFAM" id="SSF48452">
    <property type="entry name" value="TPR-like"/>
    <property type="match status" value="1"/>
</dbReference>
<dbReference type="Proteomes" id="UP000823771">
    <property type="component" value="Unassembled WGS sequence"/>
</dbReference>
<dbReference type="PROSITE" id="PS51257">
    <property type="entry name" value="PROKAR_LIPOPROTEIN"/>
    <property type="match status" value="1"/>
</dbReference>
<evidence type="ECO:0000313" key="4">
    <source>
        <dbReference type="EMBL" id="MBO8477370.1"/>
    </source>
</evidence>
<proteinExistence type="predicted"/>
<evidence type="ECO:0000256" key="1">
    <source>
        <dbReference type="SAM" id="Coils"/>
    </source>
</evidence>
<dbReference type="AlphaFoldDB" id="A0A9D9ISI3"/>
<protein>
    <recommendedName>
        <fullName evidence="6">Tetratricopeptide repeat protein</fullName>
    </recommendedName>
</protein>
<evidence type="ECO:0000256" key="3">
    <source>
        <dbReference type="SAM" id="SignalP"/>
    </source>
</evidence>
<organism evidence="4 5">
    <name type="scientific">Candidatus Cryptobacteroides excrementipullorum</name>
    <dbReference type="NCBI Taxonomy" id="2840761"/>
    <lineage>
        <taxon>Bacteria</taxon>
        <taxon>Pseudomonadati</taxon>
        <taxon>Bacteroidota</taxon>
        <taxon>Bacteroidia</taxon>
        <taxon>Bacteroidales</taxon>
        <taxon>Candidatus Cryptobacteroides</taxon>
    </lineage>
</organism>
<evidence type="ECO:0008006" key="6">
    <source>
        <dbReference type="Google" id="ProtNLM"/>
    </source>
</evidence>
<keyword evidence="2" id="KW-1133">Transmembrane helix</keyword>
<sequence length="550" mass="62621">MVRYISIVSFLLLMTASCADRGAHRALDSVESYITEEPDRALSALDSLSQAGIKGKEANARYALLYSMALDKSYTDVTDDSLARIAVEYYRDRKDPGKKAQSWYYLGRVQQNAGDWIPATVSFTNAGKYADESGDCFLEGLVYRSMAEINSATLNYPEELHYSSLAYEKFSAAGADKYRDYVLLYIAMAYNNSMDFANCESVCRTLRPIAEQYRDTALLAGCLLTYASALVFKESPEPEKAIEQITFVQDSLLVPLSLPDYGNLALAFQLSGQTETARSIVDQLKFVAGKDRVDRAKLSYIEYLMAERSGNYPEAFASLKTSARLQDSLFLQTMSQSVMGAQRDLLLAQSANDTERLRVRERTIMIMALASLMCILLTVMSYRNKIQTQKRKLSQYMAQISSMSEELKSGNRDLMRQITDLYDMEFGFIDKICYEYYSSGHTPSGQKRVFNQVTELVKDMSEDKKYSVLEHIVDRCRDGIMSKAREELVKFREEDFRFMCYFYAGFSYSTIALIFNIENINNVYVRKSRLKSRIEKLDVKDKTMFLDALA</sequence>
<comment type="caution">
    <text evidence="4">The sequence shown here is derived from an EMBL/GenBank/DDBJ whole genome shotgun (WGS) entry which is preliminary data.</text>
</comment>
<keyword evidence="2" id="KW-0472">Membrane</keyword>
<keyword evidence="3" id="KW-0732">Signal</keyword>
<reference evidence="4" key="1">
    <citation type="submission" date="2020-10" db="EMBL/GenBank/DDBJ databases">
        <authorList>
            <person name="Gilroy R."/>
        </authorList>
    </citation>
    <scope>NUCLEOTIDE SEQUENCE</scope>
    <source>
        <strain evidence="4">2478</strain>
    </source>
</reference>
<name>A0A9D9ISI3_9BACT</name>
<reference evidence="4" key="2">
    <citation type="journal article" date="2021" name="PeerJ">
        <title>Extensive microbial diversity within the chicken gut microbiome revealed by metagenomics and culture.</title>
        <authorList>
            <person name="Gilroy R."/>
            <person name="Ravi A."/>
            <person name="Getino M."/>
            <person name="Pursley I."/>
            <person name="Horton D.L."/>
            <person name="Alikhan N.F."/>
            <person name="Baker D."/>
            <person name="Gharbi K."/>
            <person name="Hall N."/>
            <person name="Watson M."/>
            <person name="Adriaenssens E.M."/>
            <person name="Foster-Nyarko E."/>
            <person name="Jarju S."/>
            <person name="Secka A."/>
            <person name="Antonio M."/>
            <person name="Oren A."/>
            <person name="Chaudhuri R.R."/>
            <person name="La Ragione R."/>
            <person name="Hildebrand F."/>
            <person name="Pallen M.J."/>
        </authorList>
    </citation>
    <scope>NUCLEOTIDE SEQUENCE</scope>
    <source>
        <strain evidence="4">2478</strain>
    </source>
</reference>
<evidence type="ECO:0000313" key="5">
    <source>
        <dbReference type="Proteomes" id="UP000823771"/>
    </source>
</evidence>
<dbReference type="Gene3D" id="1.25.40.10">
    <property type="entry name" value="Tetratricopeptide repeat domain"/>
    <property type="match status" value="1"/>
</dbReference>
<keyword evidence="2" id="KW-0812">Transmembrane</keyword>
<dbReference type="InterPro" id="IPR011990">
    <property type="entry name" value="TPR-like_helical_dom_sf"/>
</dbReference>
<feature type="transmembrane region" description="Helical" evidence="2">
    <location>
        <begin position="364"/>
        <end position="382"/>
    </location>
</feature>
<dbReference type="EMBL" id="JADILZ010000009">
    <property type="protein sequence ID" value="MBO8477370.1"/>
    <property type="molecule type" value="Genomic_DNA"/>
</dbReference>
<gene>
    <name evidence="4" type="ORF">IAB80_00465</name>
</gene>